<dbReference type="EMBL" id="CP002432">
    <property type="protein sequence ID" value="ADU66207.1"/>
    <property type="molecule type" value="Genomic_DNA"/>
</dbReference>
<dbReference type="HOGENOM" id="CLU_104604_1_0_0"/>
<dbReference type="SUPFAM" id="SSF51306">
    <property type="entry name" value="LexA/Signal peptidase"/>
    <property type="match status" value="1"/>
</dbReference>
<dbReference type="Gene3D" id="2.10.109.10">
    <property type="entry name" value="Umud Fragment, subunit A"/>
    <property type="match status" value="1"/>
</dbReference>
<dbReference type="STRING" id="653733.Selin_1473"/>
<dbReference type="KEGG" id="din:Selin_1473"/>
<dbReference type="Pfam" id="PF10502">
    <property type="entry name" value="Peptidase_S26"/>
    <property type="match status" value="1"/>
</dbReference>
<gene>
    <name evidence="2" type="ordered locus">Selin_1473</name>
</gene>
<accession>E6W6W4</accession>
<dbReference type="InParanoid" id="E6W6W4"/>
<dbReference type="InterPro" id="IPR019533">
    <property type="entry name" value="Peptidase_S26"/>
</dbReference>
<sequence length="154" mass="17276">MLPLLLTAFILLIGYLAPRLVVSTTPSLPHTVFWRTDKPVTKLMLGDYCHFAPPASISWQHLPTVPNPMFIKRASCMPGQQLVRQGEHFYCDGQYIATALKRRQSLERYPSFTWDGPVPAGQVFVTGSHPQSLDSRYFGFVSLTAINEILKGVL</sequence>
<reference evidence="2 3" key="1">
    <citation type="submission" date="2010-12" db="EMBL/GenBank/DDBJ databases">
        <title>Complete sequence of Desulfurispirillum indicum S5.</title>
        <authorList>
            <consortium name="US DOE Joint Genome Institute"/>
            <person name="Lucas S."/>
            <person name="Copeland A."/>
            <person name="Lapidus A."/>
            <person name="Cheng J.-F."/>
            <person name="Goodwin L."/>
            <person name="Pitluck S."/>
            <person name="Chertkov O."/>
            <person name="Held B."/>
            <person name="Detter J.C."/>
            <person name="Han C."/>
            <person name="Tapia R."/>
            <person name="Land M."/>
            <person name="Hauser L."/>
            <person name="Kyrpides N."/>
            <person name="Ivanova N."/>
            <person name="Mikhailova N."/>
            <person name="Haggblom M."/>
            <person name="Rauschenbach I."/>
            <person name="Bini E."/>
            <person name="Woyke T."/>
        </authorList>
    </citation>
    <scope>NUCLEOTIDE SEQUENCE [LARGE SCALE GENOMIC DNA]</scope>
    <source>
        <strain evidence="3">ATCC BAA-1389 / DSM 22839 / S5</strain>
    </source>
</reference>
<feature type="domain" description="Peptidase S26" evidence="1">
    <location>
        <begin position="2"/>
        <end position="146"/>
    </location>
</feature>
<keyword evidence="2" id="KW-0378">Hydrolase</keyword>
<name>E6W6W4_DESIS</name>
<keyword evidence="2" id="KW-0645">Protease</keyword>
<dbReference type="AlphaFoldDB" id="E6W6W4"/>
<evidence type="ECO:0000259" key="1">
    <source>
        <dbReference type="Pfam" id="PF10502"/>
    </source>
</evidence>
<organism evidence="2 3">
    <name type="scientific">Desulfurispirillum indicum (strain ATCC BAA-1389 / DSM 22839 / S5)</name>
    <dbReference type="NCBI Taxonomy" id="653733"/>
    <lineage>
        <taxon>Bacteria</taxon>
        <taxon>Pseudomonadati</taxon>
        <taxon>Chrysiogenota</taxon>
        <taxon>Chrysiogenia</taxon>
        <taxon>Chrysiogenales</taxon>
        <taxon>Chrysiogenaceae</taxon>
        <taxon>Desulfurispirillum</taxon>
    </lineage>
</organism>
<keyword evidence="3" id="KW-1185">Reference proteome</keyword>
<dbReference type="GO" id="GO:0004252">
    <property type="term" value="F:serine-type endopeptidase activity"/>
    <property type="evidence" value="ECO:0007669"/>
    <property type="project" value="InterPro"/>
</dbReference>
<evidence type="ECO:0000313" key="2">
    <source>
        <dbReference type="EMBL" id="ADU66207.1"/>
    </source>
</evidence>
<proteinExistence type="predicted"/>
<dbReference type="GO" id="GO:0006465">
    <property type="term" value="P:signal peptide processing"/>
    <property type="evidence" value="ECO:0007669"/>
    <property type="project" value="InterPro"/>
</dbReference>
<dbReference type="eggNOG" id="COG0681">
    <property type="taxonomic scope" value="Bacteria"/>
</dbReference>
<dbReference type="Proteomes" id="UP000002572">
    <property type="component" value="Chromosome"/>
</dbReference>
<dbReference type="InterPro" id="IPR036286">
    <property type="entry name" value="LexA/Signal_pep-like_sf"/>
</dbReference>
<evidence type="ECO:0000313" key="3">
    <source>
        <dbReference type="Proteomes" id="UP000002572"/>
    </source>
</evidence>
<protein>
    <submittedName>
        <fullName evidence="2">Type IV secretory protease</fullName>
    </submittedName>
</protein>